<dbReference type="InterPro" id="IPR003338">
    <property type="entry name" value="CDC4_N-term_subdom"/>
</dbReference>
<dbReference type="GO" id="GO:0005524">
    <property type="term" value="F:ATP binding"/>
    <property type="evidence" value="ECO:0007669"/>
    <property type="project" value="UniProtKB-KW"/>
</dbReference>
<dbReference type="InterPro" id="IPR004201">
    <property type="entry name" value="Cdc48_dom2"/>
</dbReference>
<protein>
    <submittedName>
        <fullName evidence="9">AAA family ATPase</fullName>
    </submittedName>
</protein>
<dbReference type="Gene3D" id="3.40.50.300">
    <property type="entry name" value="P-loop containing nucleotide triphosphate hydrolases"/>
    <property type="match status" value="2"/>
</dbReference>
<dbReference type="NCBIfam" id="TIGR01243">
    <property type="entry name" value="CDC48"/>
    <property type="match status" value="1"/>
</dbReference>
<dbReference type="InterPro" id="IPR009010">
    <property type="entry name" value="Asp_de-COase-like_dom_sf"/>
</dbReference>
<dbReference type="InterPro" id="IPR003960">
    <property type="entry name" value="ATPase_AAA_CS"/>
</dbReference>
<dbReference type="InterPro" id="IPR005938">
    <property type="entry name" value="AAA_ATPase_CDC48"/>
</dbReference>
<evidence type="ECO:0000313" key="9">
    <source>
        <dbReference type="EMBL" id="PWW82403.1"/>
    </source>
</evidence>
<dbReference type="InterPro" id="IPR003593">
    <property type="entry name" value="AAA+_ATPase"/>
</dbReference>
<feature type="domain" description="AAA+ ATPase" evidence="6">
    <location>
        <begin position="489"/>
        <end position="627"/>
    </location>
</feature>
<dbReference type="Pfam" id="PF00004">
    <property type="entry name" value="AAA"/>
    <property type="match status" value="2"/>
</dbReference>
<dbReference type="GO" id="GO:0016887">
    <property type="term" value="F:ATP hydrolysis activity"/>
    <property type="evidence" value="ECO:0007669"/>
    <property type="project" value="InterPro"/>
</dbReference>
<dbReference type="SUPFAM" id="SSF52540">
    <property type="entry name" value="P-loop containing nucleoside triphosphate hydrolases"/>
    <property type="match status" value="2"/>
</dbReference>
<dbReference type="Pfam" id="PF02359">
    <property type="entry name" value="CDC48_N"/>
    <property type="match status" value="1"/>
</dbReference>
<dbReference type="InterPro" id="IPR029067">
    <property type="entry name" value="CDC48_domain_2-like_sf"/>
</dbReference>
<dbReference type="SMART" id="SM01073">
    <property type="entry name" value="CDC48_N"/>
    <property type="match status" value="1"/>
</dbReference>
<dbReference type="Pfam" id="PF02933">
    <property type="entry name" value="CDC48_2"/>
    <property type="match status" value="1"/>
</dbReference>
<dbReference type="GO" id="GO:0005737">
    <property type="term" value="C:cytoplasm"/>
    <property type="evidence" value="ECO:0007669"/>
    <property type="project" value="UniProtKB-ARBA"/>
</dbReference>
<keyword evidence="10" id="KW-1185">Reference proteome</keyword>
<dbReference type="Pfam" id="PF17862">
    <property type="entry name" value="AAA_lid_3"/>
    <property type="match status" value="2"/>
</dbReference>
<comment type="similarity">
    <text evidence="1">Belongs to the AAA ATPase family. CDC48 subfamily.</text>
</comment>
<dbReference type="InterPro" id="IPR027417">
    <property type="entry name" value="P-loop_NTPase"/>
</dbReference>
<dbReference type="OrthoDB" id="9809379at2"/>
<dbReference type="Gene3D" id="1.10.8.60">
    <property type="match status" value="2"/>
</dbReference>
<dbReference type="InterPro" id="IPR050168">
    <property type="entry name" value="AAA_ATPase_domain"/>
</dbReference>
<dbReference type="InterPro" id="IPR003959">
    <property type="entry name" value="ATPase_AAA_core"/>
</dbReference>
<evidence type="ECO:0000259" key="6">
    <source>
        <dbReference type="SMART" id="SM00382"/>
    </source>
</evidence>
<dbReference type="PROSITE" id="PS00674">
    <property type="entry name" value="AAA"/>
    <property type="match status" value="1"/>
</dbReference>
<dbReference type="PANTHER" id="PTHR23077:SF171">
    <property type="entry name" value="NUCLEAR VALOSIN-CONTAINING PROTEIN-LIKE"/>
    <property type="match status" value="1"/>
</dbReference>
<dbReference type="SMART" id="SM01072">
    <property type="entry name" value="CDC48_2"/>
    <property type="match status" value="1"/>
</dbReference>
<keyword evidence="4 5" id="KW-0067">ATP-binding</keyword>
<evidence type="ECO:0000256" key="4">
    <source>
        <dbReference type="ARBA" id="ARBA00022840"/>
    </source>
</evidence>
<dbReference type="FunFam" id="1.10.8.60:FF:000057">
    <property type="entry name" value="AAA family ATPase, CDC48 subfamily"/>
    <property type="match status" value="1"/>
</dbReference>
<dbReference type="SUPFAM" id="SSF54585">
    <property type="entry name" value="Cdc48 domain 2-like"/>
    <property type="match status" value="1"/>
</dbReference>
<dbReference type="Gene3D" id="3.10.330.10">
    <property type="match status" value="1"/>
</dbReference>
<accession>A0A317T6V3</accession>
<dbReference type="PANTHER" id="PTHR23077">
    <property type="entry name" value="AAA-FAMILY ATPASE"/>
    <property type="match status" value="1"/>
</dbReference>
<proteinExistence type="inferred from homology"/>
<sequence>MKKVVAATFQVKEALAKDVGRAVCRLDPGEMQNLGFAPGQIVLIHGPRKTPARIMPSYPEDRGKKIVQIDGITRENAEVGLDEKVQIESVQAGQASKIVLLPLTGTGLSQKEDSRYLGSLIDGLPVTAGDRIRANLFGTGTAEFKVVETVPRGVVLVNTGATIRVETNEQGGKKAARIAYEDIGGLGLQVERIREMIELPLRFPQIFERLGIEAPKGVLLHGPPGTGKTLTARAVANETDVYFTHISGPEVIGKFYGESEGRLRRVFEEAEANAPAIIFIDEIDAIAPKREDMGGEKQVERRVVAQLLALLDGLKSRGQVIVIGATNLPNTLDPALRRPGRFDREILIPIPDKNARYDILQIHTRGMPLADNVDLKKLAEITHGFVGADLQAFAREAAMLALRRILPDIDFSRPEISYDLAMGLTISMADFLSAMKDVEPSAIREVFVEVPNVAWHHVGGLEAVKEELEEAVVWPLKFAEVFRETKTRPPKGVLLYGVPGTGKTLLAKALATESEVNFIAVKGPELISQYIGESERAVREVFKKARQAAPTILFLDEIDSLVPKRSGELSGERVVERVISQLLNEMDGIEELQGVLVLAATNRLDLIEPALLRSGRFDLLLEIPVPDQNARESIFAIHTEQMPLGESISLSELAEKTAGMSGADIAFICRRASILAIRGYIKKLSLKKEREFFADNALKTSISVTTEHFNAAIALLADMLAERKHMVR</sequence>
<dbReference type="FunFam" id="3.40.50.300:FF:000018">
    <property type="entry name" value="Cell division control 48"/>
    <property type="match status" value="1"/>
</dbReference>
<dbReference type="AlphaFoldDB" id="A0A317T6V3"/>
<dbReference type="EMBL" id="PDNZ01000003">
    <property type="protein sequence ID" value="PWW82403.1"/>
    <property type="molecule type" value="Genomic_DNA"/>
</dbReference>
<dbReference type="FunFam" id="2.40.40.20:FF:000007">
    <property type="entry name" value="AAA family ATPase"/>
    <property type="match status" value="1"/>
</dbReference>
<evidence type="ECO:0000313" key="10">
    <source>
        <dbReference type="Proteomes" id="UP000246278"/>
    </source>
</evidence>
<gene>
    <name evidence="9" type="ORF">CR164_05225</name>
</gene>
<comment type="caution">
    <text evidence="9">The sequence shown here is derived from an EMBL/GenBank/DDBJ whole genome shotgun (WGS) entry which is preliminary data.</text>
</comment>
<evidence type="ECO:0000256" key="2">
    <source>
        <dbReference type="ARBA" id="ARBA00022737"/>
    </source>
</evidence>
<reference evidence="10" key="1">
    <citation type="submission" date="2017-10" db="EMBL/GenBank/DDBJ databases">
        <authorList>
            <person name="Gaisin V.A."/>
            <person name="Rysina M.S."/>
            <person name="Grouzdev D.S."/>
        </authorList>
    </citation>
    <scope>NUCLEOTIDE SEQUENCE [LARGE SCALE GENOMIC DNA]</scope>
    <source>
        <strain evidence="10">V1</strain>
    </source>
</reference>
<keyword evidence="3 5" id="KW-0547">Nucleotide-binding</keyword>
<evidence type="ECO:0000256" key="1">
    <source>
        <dbReference type="ARBA" id="ARBA00009833"/>
    </source>
</evidence>
<dbReference type="Proteomes" id="UP000246278">
    <property type="component" value="Unassembled WGS sequence"/>
</dbReference>
<feature type="domain" description="CDC48" evidence="7">
    <location>
        <begin position="107"/>
        <end position="172"/>
    </location>
</feature>
<dbReference type="SMART" id="SM00382">
    <property type="entry name" value="AAA"/>
    <property type="match status" value="2"/>
</dbReference>
<dbReference type="FunFam" id="3.40.50.300:FF:000012">
    <property type="entry name" value="Transitional endoplasmic reticulum ATPase"/>
    <property type="match status" value="1"/>
</dbReference>
<evidence type="ECO:0000259" key="8">
    <source>
        <dbReference type="SMART" id="SM01073"/>
    </source>
</evidence>
<keyword evidence="2" id="KW-0677">Repeat</keyword>
<organism evidence="9 10">
    <name type="scientific">Prosthecochloris marina</name>
    <dbReference type="NCBI Taxonomy" id="2017681"/>
    <lineage>
        <taxon>Bacteria</taxon>
        <taxon>Pseudomonadati</taxon>
        <taxon>Chlorobiota</taxon>
        <taxon>Chlorobiia</taxon>
        <taxon>Chlorobiales</taxon>
        <taxon>Chlorobiaceae</taxon>
        <taxon>Prosthecochloris</taxon>
    </lineage>
</organism>
<dbReference type="Gene3D" id="2.40.40.20">
    <property type="match status" value="1"/>
</dbReference>
<feature type="domain" description="AAA+ ATPase" evidence="6">
    <location>
        <begin position="214"/>
        <end position="352"/>
    </location>
</feature>
<dbReference type="RefSeq" id="WP_110022877.1">
    <property type="nucleotide sequence ID" value="NZ_PDNZ01000003.1"/>
</dbReference>
<feature type="domain" description="CDC48 N-terminal subdomain" evidence="8">
    <location>
        <begin position="8"/>
        <end position="92"/>
    </location>
</feature>
<evidence type="ECO:0000256" key="3">
    <source>
        <dbReference type="ARBA" id="ARBA00022741"/>
    </source>
</evidence>
<evidence type="ECO:0000259" key="7">
    <source>
        <dbReference type="SMART" id="SM01072"/>
    </source>
</evidence>
<evidence type="ECO:0000256" key="5">
    <source>
        <dbReference type="RuleBase" id="RU003651"/>
    </source>
</evidence>
<name>A0A317T6V3_9CHLB</name>
<dbReference type="InterPro" id="IPR041569">
    <property type="entry name" value="AAA_lid_3"/>
</dbReference>
<dbReference type="SUPFAM" id="SSF50692">
    <property type="entry name" value="ADC-like"/>
    <property type="match status" value="1"/>
</dbReference>